<dbReference type="EMBL" id="CAKKLH010000067">
    <property type="protein sequence ID" value="CAH0101759.1"/>
    <property type="molecule type" value="Genomic_DNA"/>
</dbReference>
<feature type="compositionally biased region" description="Basic and acidic residues" evidence="1">
    <location>
        <begin position="102"/>
        <end position="111"/>
    </location>
</feature>
<feature type="compositionally biased region" description="Polar residues" evidence="1">
    <location>
        <begin position="114"/>
        <end position="126"/>
    </location>
</feature>
<feature type="region of interest" description="Disordered" evidence="1">
    <location>
        <begin position="97"/>
        <end position="129"/>
    </location>
</feature>
<evidence type="ECO:0000313" key="3">
    <source>
        <dbReference type="Proteomes" id="UP000789390"/>
    </source>
</evidence>
<sequence length="207" mass="22469">MGLASYVTPYQAQKKWNNLWSKYKLAKRAQTEGPVEEDPNGAWPFFTVLDAIATGKTVAITSTPGVTLTVSDESSEPAVIRNNTAHHSTINASAIQVNDAEPPSKKSKLESEIMGNSSSNPLQWNGESEDHSKQQIVELLQANLQQLDEVRQSIESQGQAIVSMLSQLINVISCGNKSHTPNNSGTSRIDEAISATIREIGIPQENV</sequence>
<reference evidence="2" key="1">
    <citation type="submission" date="2021-11" db="EMBL/GenBank/DDBJ databases">
        <authorList>
            <person name="Schell T."/>
        </authorList>
    </citation>
    <scope>NUCLEOTIDE SEQUENCE</scope>
    <source>
        <strain evidence="2">M5</strain>
    </source>
</reference>
<evidence type="ECO:0000313" key="2">
    <source>
        <dbReference type="EMBL" id="CAH0101759.1"/>
    </source>
</evidence>
<dbReference type="OrthoDB" id="6335179at2759"/>
<dbReference type="AlphaFoldDB" id="A0A8J2RJ07"/>
<evidence type="ECO:0000256" key="1">
    <source>
        <dbReference type="SAM" id="MobiDB-lite"/>
    </source>
</evidence>
<protein>
    <submittedName>
        <fullName evidence="2">Uncharacterized protein</fullName>
    </submittedName>
</protein>
<accession>A0A8J2RJ07</accession>
<gene>
    <name evidence="2" type="ORF">DGAL_LOCUS4099</name>
</gene>
<keyword evidence="3" id="KW-1185">Reference proteome</keyword>
<proteinExistence type="predicted"/>
<name>A0A8J2RJ07_9CRUS</name>
<organism evidence="2 3">
    <name type="scientific">Daphnia galeata</name>
    <dbReference type="NCBI Taxonomy" id="27404"/>
    <lineage>
        <taxon>Eukaryota</taxon>
        <taxon>Metazoa</taxon>
        <taxon>Ecdysozoa</taxon>
        <taxon>Arthropoda</taxon>
        <taxon>Crustacea</taxon>
        <taxon>Branchiopoda</taxon>
        <taxon>Diplostraca</taxon>
        <taxon>Cladocera</taxon>
        <taxon>Anomopoda</taxon>
        <taxon>Daphniidae</taxon>
        <taxon>Daphnia</taxon>
    </lineage>
</organism>
<comment type="caution">
    <text evidence="2">The sequence shown here is derived from an EMBL/GenBank/DDBJ whole genome shotgun (WGS) entry which is preliminary data.</text>
</comment>
<dbReference type="Proteomes" id="UP000789390">
    <property type="component" value="Unassembled WGS sequence"/>
</dbReference>